<sequence length="175" mass="18904">MSAYLPPAAPSSPPRTVPSPSAEKPLPRSHGGAAHSGDEATAHPSDFELLLSAPLYNVFTPGSAPEDSGTLSPGLTRNSAAEEVTMSLMERLHAELAAGRDLVFHSPLSFSLQLPQLGDVDVRMSTLAPIGWEVMLRFQRSAYQEVRRQRESCRRALSAALDCPIRLGFDVQEEP</sequence>
<name>A0A1X3S0F3_9GAMM</name>
<feature type="region of interest" description="Disordered" evidence="1">
    <location>
        <begin position="1"/>
        <end position="44"/>
    </location>
</feature>
<dbReference type="InterPro" id="IPR049757">
    <property type="entry name" value="T3SS_HrpP-like_C"/>
</dbReference>
<gene>
    <name evidence="2" type="ORF">AU511_03185</name>
</gene>
<protein>
    <recommendedName>
        <fullName evidence="4">Type III secretion protein</fullName>
    </recommendedName>
</protein>
<proteinExistence type="predicted"/>
<dbReference type="EMBL" id="LUTP01000005">
    <property type="protein sequence ID" value="OSN07905.1"/>
    <property type="molecule type" value="Genomic_DNA"/>
</dbReference>
<evidence type="ECO:0000313" key="3">
    <source>
        <dbReference type="Proteomes" id="UP000194020"/>
    </source>
</evidence>
<evidence type="ECO:0000256" key="1">
    <source>
        <dbReference type="SAM" id="MobiDB-lite"/>
    </source>
</evidence>
<feature type="compositionally biased region" description="Pro residues" evidence="1">
    <location>
        <begin position="7"/>
        <end position="17"/>
    </location>
</feature>
<dbReference type="Proteomes" id="UP000194020">
    <property type="component" value="Unassembled WGS sequence"/>
</dbReference>
<reference evidence="2 3" key="1">
    <citation type="submission" date="2016-02" db="EMBL/GenBank/DDBJ databases">
        <title>Species-wide whole genome sequencing reveals diversity, host range in Lonsdalea quercina.</title>
        <authorList>
            <person name="Li Y."/>
        </authorList>
    </citation>
    <scope>NUCLEOTIDE SEQUENCE [LARGE SCALE GENOMIC DNA]</scope>
    <source>
        <strain evidence="2 3">LMG 26264</strain>
    </source>
</reference>
<evidence type="ECO:0008006" key="4">
    <source>
        <dbReference type="Google" id="ProtNLM"/>
    </source>
</evidence>
<dbReference type="CDD" id="cd17468">
    <property type="entry name" value="T3SS_HrpP_C"/>
    <property type="match status" value="1"/>
</dbReference>
<accession>A0A1X3S0F3</accession>
<comment type="caution">
    <text evidence="2">The sequence shown here is derived from an EMBL/GenBank/DDBJ whole genome shotgun (WGS) entry which is preliminary data.</text>
</comment>
<organism evidence="2 3">
    <name type="scientific">Lonsdalea iberica</name>
    <dbReference type="NCBI Taxonomy" id="1082703"/>
    <lineage>
        <taxon>Bacteria</taxon>
        <taxon>Pseudomonadati</taxon>
        <taxon>Pseudomonadota</taxon>
        <taxon>Gammaproteobacteria</taxon>
        <taxon>Enterobacterales</taxon>
        <taxon>Pectobacteriaceae</taxon>
        <taxon>Lonsdalea</taxon>
    </lineage>
</organism>
<dbReference type="AlphaFoldDB" id="A0A1X3S0F3"/>
<evidence type="ECO:0000313" key="2">
    <source>
        <dbReference type="EMBL" id="OSN07905.1"/>
    </source>
</evidence>